<comment type="caution">
    <text evidence="1">The sequence shown here is derived from an EMBL/GenBank/DDBJ whole genome shotgun (WGS) entry which is preliminary data.</text>
</comment>
<organism evidence="1 2">
    <name type="scientific">Elysia crispata</name>
    <name type="common">lettuce slug</name>
    <dbReference type="NCBI Taxonomy" id="231223"/>
    <lineage>
        <taxon>Eukaryota</taxon>
        <taxon>Metazoa</taxon>
        <taxon>Spiralia</taxon>
        <taxon>Lophotrochozoa</taxon>
        <taxon>Mollusca</taxon>
        <taxon>Gastropoda</taxon>
        <taxon>Heterobranchia</taxon>
        <taxon>Euthyneura</taxon>
        <taxon>Panpulmonata</taxon>
        <taxon>Sacoglossa</taxon>
        <taxon>Placobranchoidea</taxon>
        <taxon>Plakobranchidae</taxon>
        <taxon>Elysia</taxon>
    </lineage>
</organism>
<evidence type="ECO:0000313" key="2">
    <source>
        <dbReference type="Proteomes" id="UP001283361"/>
    </source>
</evidence>
<name>A0AAE1A5T5_9GAST</name>
<keyword evidence="2" id="KW-1185">Reference proteome</keyword>
<sequence length="99" mass="11152">MWFWIGVSSNRPYLWLDVGRKAGKNSQNQYGCNRQWSRHSTPLVIPLIVRGTQLDQMVKPLSGQELRPNMQIIPHASDALFVTQVLTLICGVSCVVSTL</sequence>
<dbReference type="Proteomes" id="UP001283361">
    <property type="component" value="Unassembled WGS sequence"/>
</dbReference>
<evidence type="ECO:0000313" key="1">
    <source>
        <dbReference type="EMBL" id="KAK3781191.1"/>
    </source>
</evidence>
<accession>A0AAE1A5T5</accession>
<dbReference type="AlphaFoldDB" id="A0AAE1A5T5"/>
<gene>
    <name evidence="1" type="ORF">RRG08_020130</name>
</gene>
<dbReference type="EMBL" id="JAWDGP010002657">
    <property type="protein sequence ID" value="KAK3781191.1"/>
    <property type="molecule type" value="Genomic_DNA"/>
</dbReference>
<protein>
    <submittedName>
        <fullName evidence="1">Uncharacterized protein</fullName>
    </submittedName>
</protein>
<reference evidence="1" key="1">
    <citation type="journal article" date="2023" name="G3 (Bethesda)">
        <title>A reference genome for the long-term kleptoplast-retaining sea slug Elysia crispata morphotype clarki.</title>
        <authorList>
            <person name="Eastman K.E."/>
            <person name="Pendleton A.L."/>
            <person name="Shaikh M.A."/>
            <person name="Suttiyut T."/>
            <person name="Ogas R."/>
            <person name="Tomko P."/>
            <person name="Gavelis G."/>
            <person name="Widhalm J.R."/>
            <person name="Wisecaver J.H."/>
        </authorList>
    </citation>
    <scope>NUCLEOTIDE SEQUENCE</scope>
    <source>
        <strain evidence="1">ECLA1</strain>
    </source>
</reference>
<proteinExistence type="predicted"/>